<dbReference type="Proteomes" id="UP000887580">
    <property type="component" value="Unplaced"/>
</dbReference>
<dbReference type="WBParaSite" id="PS1159_v2.g382.t1">
    <property type="protein sequence ID" value="PS1159_v2.g382.t1"/>
    <property type="gene ID" value="PS1159_v2.g382"/>
</dbReference>
<evidence type="ECO:0000313" key="2">
    <source>
        <dbReference type="WBParaSite" id="PS1159_v2.g382.t1"/>
    </source>
</evidence>
<accession>A0AC35GC46</accession>
<proteinExistence type="predicted"/>
<reference evidence="2" key="1">
    <citation type="submission" date="2022-11" db="UniProtKB">
        <authorList>
            <consortium name="WormBaseParasite"/>
        </authorList>
    </citation>
    <scope>IDENTIFICATION</scope>
</reference>
<name>A0AC35GC46_9BILA</name>
<evidence type="ECO:0000313" key="1">
    <source>
        <dbReference type="Proteomes" id="UP000887580"/>
    </source>
</evidence>
<sequence>NLGTTELAVTTEISESTTDEVPRPILNVTAVIDTLTEISSSNETHIRAKRSCGCGCCCCRPCCCCCCKPCCCCCCQPCCCCCRCCCCRCCCCRPCCCCCCRPCCCCGGCGCCGCGGGRRKRSLQNLTHKLMNKQASLLREESTPSTIGYFFSTTTAPAPTTTTAIYTNAQIDAFGRSYTNLAFTDFTNNASQTQYFYAPEKEATYDQQQQ</sequence>
<protein>
    <submittedName>
        <fullName evidence="2">Uncharacterized protein</fullName>
    </submittedName>
</protein>
<organism evidence="1 2">
    <name type="scientific">Panagrolaimus sp. PS1159</name>
    <dbReference type="NCBI Taxonomy" id="55785"/>
    <lineage>
        <taxon>Eukaryota</taxon>
        <taxon>Metazoa</taxon>
        <taxon>Ecdysozoa</taxon>
        <taxon>Nematoda</taxon>
        <taxon>Chromadorea</taxon>
        <taxon>Rhabditida</taxon>
        <taxon>Tylenchina</taxon>
        <taxon>Panagrolaimomorpha</taxon>
        <taxon>Panagrolaimoidea</taxon>
        <taxon>Panagrolaimidae</taxon>
        <taxon>Panagrolaimus</taxon>
    </lineage>
</organism>